<organism evidence="2 3">
    <name type="scientific">Fusobacterium periodonticum ATCC 33693</name>
    <dbReference type="NCBI Taxonomy" id="546275"/>
    <lineage>
        <taxon>Bacteria</taxon>
        <taxon>Fusobacteriati</taxon>
        <taxon>Fusobacteriota</taxon>
        <taxon>Fusobacteriia</taxon>
        <taxon>Fusobacteriales</taxon>
        <taxon>Fusobacteriaceae</taxon>
        <taxon>Fusobacterium</taxon>
    </lineage>
</organism>
<dbReference type="PANTHER" id="PTHR33175">
    <property type="entry name" value="DNA-BINDING PROTEIN HU"/>
    <property type="match status" value="1"/>
</dbReference>
<protein>
    <submittedName>
        <fullName evidence="2">DNA-binding protein HU</fullName>
    </submittedName>
</protein>
<dbReference type="GO" id="GO:0030527">
    <property type="term" value="F:structural constituent of chromatin"/>
    <property type="evidence" value="ECO:0007669"/>
    <property type="project" value="InterPro"/>
</dbReference>
<proteinExistence type="inferred from homology"/>
<dbReference type="GO" id="GO:0003677">
    <property type="term" value="F:DNA binding"/>
    <property type="evidence" value="ECO:0007669"/>
    <property type="project" value="UniProtKB-KW"/>
</dbReference>
<dbReference type="CDD" id="cd13831">
    <property type="entry name" value="HU"/>
    <property type="match status" value="1"/>
</dbReference>
<comment type="similarity">
    <text evidence="1">Belongs to the bacterial histone-like protein family.</text>
</comment>
<evidence type="ECO:0000313" key="2">
    <source>
        <dbReference type="EMBL" id="EFE86060.1"/>
    </source>
</evidence>
<dbReference type="OrthoDB" id="9799835at2"/>
<dbReference type="InterPro" id="IPR000119">
    <property type="entry name" value="Hist_DNA-bd"/>
</dbReference>
<dbReference type="STRING" id="546275.FUSPEROL_02101"/>
<dbReference type="GO" id="GO:0005829">
    <property type="term" value="C:cytosol"/>
    <property type="evidence" value="ECO:0007669"/>
    <property type="project" value="TreeGrafter"/>
</dbReference>
<dbReference type="PANTHER" id="PTHR33175:SF2">
    <property type="entry name" value="INTEGRATION HOST FACTOR SUBUNIT ALPHA"/>
    <property type="match status" value="1"/>
</dbReference>
<dbReference type="GeneID" id="78420278"/>
<dbReference type="InterPro" id="IPR010992">
    <property type="entry name" value="IHF-like_DNA-bd_dom_sf"/>
</dbReference>
<accession>D4CXE0</accession>
<dbReference type="AlphaFoldDB" id="D4CXE0"/>
<dbReference type="Gene3D" id="4.10.520.10">
    <property type="entry name" value="IHF-like DNA-binding proteins"/>
    <property type="match status" value="1"/>
</dbReference>
<dbReference type="PRINTS" id="PR01727">
    <property type="entry name" value="DNABINDINGHU"/>
</dbReference>
<dbReference type="Pfam" id="PF00216">
    <property type="entry name" value="Bac_DNA_binding"/>
    <property type="match status" value="1"/>
</dbReference>
<evidence type="ECO:0000256" key="1">
    <source>
        <dbReference type="RuleBase" id="RU003939"/>
    </source>
</evidence>
<dbReference type="Proteomes" id="UP000003748">
    <property type="component" value="Unassembled WGS sequence"/>
</dbReference>
<dbReference type="RefSeq" id="WP_005974826.1">
    <property type="nucleotide sequence ID" value="NZ_GG665898.1"/>
</dbReference>
<dbReference type="SUPFAM" id="SSF47729">
    <property type="entry name" value="IHF-like DNA-binding proteins"/>
    <property type="match status" value="1"/>
</dbReference>
<evidence type="ECO:0000313" key="3">
    <source>
        <dbReference type="Proteomes" id="UP000003748"/>
    </source>
</evidence>
<dbReference type="HOGENOM" id="CLU_105066_3_1_0"/>
<reference evidence="2 3" key="1">
    <citation type="submission" date="2010-02" db="EMBL/GenBank/DDBJ databases">
        <authorList>
            <person name="Weinstock G."/>
            <person name="Sodergren E."/>
            <person name="Clifton S."/>
            <person name="Fulton L."/>
            <person name="Fulton B."/>
            <person name="Courtney L."/>
            <person name="Fronick C."/>
            <person name="Harrison M."/>
            <person name="Strong C."/>
            <person name="Farmer C."/>
            <person name="Delahaunty K."/>
            <person name="Markovic C."/>
            <person name="Hall O."/>
            <person name="Minx P."/>
            <person name="Tomlinson C."/>
            <person name="Mitreva M."/>
            <person name="Nelson J."/>
            <person name="Hou S."/>
            <person name="Wollam A."/>
            <person name="Pepin K.H."/>
            <person name="Johnson M."/>
            <person name="Bhonagiri V."/>
            <person name="Zhang X."/>
            <person name="Suruliraj S."/>
            <person name="Warren W."/>
            <person name="Chinwalla A."/>
            <person name="Mardis E.R."/>
            <person name="Wilson R.K."/>
        </authorList>
    </citation>
    <scope>NUCLEOTIDE SEQUENCE [LARGE SCALE GENOMIC DNA]</scope>
    <source>
        <strain evidence="2 3">ATCC 33693</strain>
    </source>
</reference>
<dbReference type="EMBL" id="ACJY01000099">
    <property type="protein sequence ID" value="EFE86060.1"/>
    <property type="molecule type" value="Genomic_DNA"/>
</dbReference>
<name>D4CXE0_9FUSO</name>
<dbReference type="eggNOG" id="COG0776">
    <property type="taxonomic scope" value="Bacteria"/>
</dbReference>
<sequence length="90" mass="10115">MLKKELLNVLSEKLGIKKIETEKFLDTLEEVITEELKKGEDFNLGKLGTFKVKDRAEKNGVNPKTGEKIVIPARKAVTFKASKNLSTLIK</sequence>
<keyword evidence="2" id="KW-0238">DNA-binding</keyword>
<dbReference type="SMART" id="SM00411">
    <property type="entry name" value="BHL"/>
    <property type="match status" value="1"/>
</dbReference>
<gene>
    <name evidence="2" type="primary">hup</name>
    <name evidence="2" type="ORF">FUSPEROL_02101</name>
</gene>
<comment type="caution">
    <text evidence="2">The sequence shown here is derived from an EMBL/GenBank/DDBJ whole genome shotgun (WGS) entry which is preliminary data.</text>
</comment>